<name>A0A0D2GPM5_9BACT</name>
<dbReference type="Proteomes" id="UP000032214">
    <property type="component" value="Unassembled WGS sequence"/>
</dbReference>
<dbReference type="STRING" id="1306947.J120_03375"/>
<keyword evidence="2" id="KW-1185">Reference proteome</keyword>
<reference evidence="1 2" key="1">
    <citation type="journal article" date="2013" name="Proc. Natl. Acad. Sci. U.S.A.">
        <title>Candidate phylum TM6 genome recovered from a hospital sink biofilm provides genomic insights into this uncultivated phylum.</title>
        <authorList>
            <person name="McLean J.S."/>
            <person name="Lombardo M.J."/>
            <person name="Badger J.H."/>
            <person name="Edlund A."/>
            <person name="Novotny M."/>
            <person name="Yee-Greenbaum J."/>
            <person name="Vyahhi N."/>
            <person name="Hall A.P."/>
            <person name="Yang Y."/>
            <person name="Dupont C.L."/>
            <person name="Ziegler M.G."/>
            <person name="Chitsaz H."/>
            <person name="Allen A.E."/>
            <person name="Yooseph S."/>
            <person name="Tesler G."/>
            <person name="Pevzner P.A."/>
            <person name="Friedman R.M."/>
            <person name="Nealson K.H."/>
            <person name="Venter J.C."/>
            <person name="Lasken R.S."/>
        </authorList>
    </citation>
    <scope>NUCLEOTIDE SEQUENCE [LARGE SCALE GENOMIC DNA]</scope>
    <source>
        <strain evidence="1 2">TM6SC1</strain>
    </source>
</reference>
<dbReference type="EMBL" id="ARQD01000002">
    <property type="protein sequence ID" value="KIX85319.1"/>
    <property type="molecule type" value="Genomic_DNA"/>
</dbReference>
<protein>
    <submittedName>
        <fullName evidence="1">Uncharacterized protein</fullName>
    </submittedName>
</protein>
<sequence>MKFVNKILFLVLIMGFYPGALKCISTQTYVFQHPVHKGSVTLVNDIHCEDKMPGHEKDLIEMQAQSIIAHARAVNALVIVEDMQNYTGKSTYVANLVKNTAHDNPRTLSHITQHGKKQGIECLNVEYRHERGYSLIGDPLSCGADFKRTGQVIDAISIYNDTPVLNAHYKNCLNQIVPIYQYFQQVFNSQRTFLLQLNQLTVRKKLSKKVNDISLFYDRVVHPKSFEEFISLYDWRLLNQQIIHEIYQKQCGTSSLHPQPIIVCAGAAHITEIASVLEHLMGYTLVHDSYQNDYHYRLQVQYPAGGKRTIWALLDTDKFFSDCKLVSV</sequence>
<dbReference type="AlphaFoldDB" id="A0A0D2GPM5"/>
<organism evidence="1 2">
    <name type="scientific">candidate division TM6 bacterium JCVI TM6SC1</name>
    <dbReference type="NCBI Taxonomy" id="1306947"/>
    <lineage>
        <taxon>Bacteria</taxon>
        <taxon>Candidatus Babelota</taxon>
        <taxon>Vermiphilus</taxon>
    </lineage>
</organism>
<comment type="caution">
    <text evidence="1">The sequence shown here is derived from an EMBL/GenBank/DDBJ whole genome shotgun (WGS) entry which is preliminary data.</text>
</comment>
<proteinExistence type="predicted"/>
<evidence type="ECO:0000313" key="1">
    <source>
        <dbReference type="EMBL" id="KIX85319.1"/>
    </source>
</evidence>
<gene>
    <name evidence="1" type="ORF">J120_03375</name>
</gene>
<evidence type="ECO:0000313" key="2">
    <source>
        <dbReference type="Proteomes" id="UP000032214"/>
    </source>
</evidence>
<accession>A0A0D2GPM5</accession>